<reference evidence="1" key="1">
    <citation type="journal article" date="2020" name="mSystems">
        <title>Genome- and Community-Level Interaction Insights into Carbon Utilization and Element Cycling Functions of Hydrothermarchaeota in Hydrothermal Sediment.</title>
        <authorList>
            <person name="Zhou Z."/>
            <person name="Liu Y."/>
            <person name="Xu W."/>
            <person name="Pan J."/>
            <person name="Luo Z.H."/>
            <person name="Li M."/>
        </authorList>
    </citation>
    <scope>NUCLEOTIDE SEQUENCE [LARGE SCALE GENOMIC DNA]</scope>
    <source>
        <strain evidence="1">SpSt-192</strain>
    </source>
</reference>
<gene>
    <name evidence="1" type="ORF">ENP13_05515</name>
</gene>
<proteinExistence type="predicted"/>
<evidence type="ECO:0000313" key="1">
    <source>
        <dbReference type="EMBL" id="HEX70684.1"/>
    </source>
</evidence>
<dbReference type="AlphaFoldDB" id="A0A7C2WJ95"/>
<protein>
    <submittedName>
        <fullName evidence="1">Uncharacterized protein</fullName>
    </submittedName>
</protein>
<dbReference type="EMBL" id="DSID01000415">
    <property type="protein sequence ID" value="HEX70684.1"/>
    <property type="molecule type" value="Genomic_DNA"/>
</dbReference>
<organism evidence="1">
    <name type="scientific">Thermorudis sp</name>
    <dbReference type="NCBI Taxonomy" id="1969470"/>
    <lineage>
        <taxon>Bacteria</taxon>
        <taxon>Pseudomonadati</taxon>
        <taxon>Thermomicrobiota</taxon>
        <taxon>Thermomicrobia</taxon>
        <taxon>Thermomicrobia incertae sedis</taxon>
        <taxon>Thermorudis</taxon>
    </lineage>
</organism>
<sequence>MAVVYDATSIVECHLEVQVDHGPWETQPCAPGTIMAAEILPRDLADRHPRSVIVELTGNEDTDAALIAKAVQELHDGLRAQGITPTACSAHSKTIRGRYNIGDGYIVEYEISYIGWQYTNQTERCSFLRCITYYGYWYFD</sequence>
<accession>A0A7C2WJ95</accession>
<comment type="caution">
    <text evidence="1">The sequence shown here is derived from an EMBL/GenBank/DDBJ whole genome shotgun (WGS) entry which is preliminary data.</text>
</comment>
<name>A0A7C2WJ95_9BACT</name>